<evidence type="ECO:0000313" key="2">
    <source>
        <dbReference type="EMBL" id="MFD2171912.1"/>
    </source>
</evidence>
<reference evidence="3" key="1">
    <citation type="journal article" date="2019" name="Int. J. Syst. Evol. Microbiol.">
        <title>The Global Catalogue of Microorganisms (GCM) 10K type strain sequencing project: providing services to taxonomists for standard genome sequencing and annotation.</title>
        <authorList>
            <consortium name="The Broad Institute Genomics Platform"/>
            <consortium name="The Broad Institute Genome Sequencing Center for Infectious Disease"/>
            <person name="Wu L."/>
            <person name="Ma J."/>
        </authorList>
    </citation>
    <scope>NUCLEOTIDE SEQUENCE [LARGE SCALE GENOMIC DNA]</scope>
    <source>
        <strain evidence="3">CGMCC 1.13574</strain>
    </source>
</reference>
<evidence type="ECO:0000313" key="3">
    <source>
        <dbReference type="Proteomes" id="UP001597343"/>
    </source>
</evidence>
<name>A0ABW5A144_9BACL</name>
<gene>
    <name evidence="2" type="ORF">ACFSOY_18260</name>
</gene>
<dbReference type="RefSeq" id="WP_386049124.1">
    <property type="nucleotide sequence ID" value="NZ_JBHUIO010000011.1"/>
</dbReference>
<keyword evidence="1" id="KW-0472">Membrane</keyword>
<comment type="caution">
    <text evidence="2">The sequence shown here is derived from an EMBL/GenBank/DDBJ whole genome shotgun (WGS) entry which is preliminary data.</text>
</comment>
<evidence type="ECO:0008006" key="4">
    <source>
        <dbReference type="Google" id="ProtNLM"/>
    </source>
</evidence>
<feature type="transmembrane region" description="Helical" evidence="1">
    <location>
        <begin position="90"/>
        <end position="112"/>
    </location>
</feature>
<evidence type="ECO:0000256" key="1">
    <source>
        <dbReference type="SAM" id="Phobius"/>
    </source>
</evidence>
<keyword evidence="3" id="KW-1185">Reference proteome</keyword>
<dbReference type="EMBL" id="JBHUIO010000011">
    <property type="protein sequence ID" value="MFD2171912.1"/>
    <property type="molecule type" value="Genomic_DNA"/>
</dbReference>
<accession>A0ABW5A144</accession>
<feature type="transmembrane region" description="Helical" evidence="1">
    <location>
        <begin position="133"/>
        <end position="159"/>
    </location>
</feature>
<organism evidence="2 3">
    <name type="scientific">Tumebacillus lipolyticus</name>
    <dbReference type="NCBI Taxonomy" id="1280370"/>
    <lineage>
        <taxon>Bacteria</taxon>
        <taxon>Bacillati</taxon>
        <taxon>Bacillota</taxon>
        <taxon>Bacilli</taxon>
        <taxon>Bacillales</taxon>
        <taxon>Alicyclobacillaceae</taxon>
        <taxon>Tumebacillus</taxon>
    </lineage>
</organism>
<feature type="transmembrane region" description="Helical" evidence="1">
    <location>
        <begin position="226"/>
        <end position="244"/>
    </location>
</feature>
<feature type="transmembrane region" description="Helical" evidence="1">
    <location>
        <begin position="53"/>
        <end position="78"/>
    </location>
</feature>
<proteinExistence type="predicted"/>
<feature type="transmembrane region" description="Helical" evidence="1">
    <location>
        <begin position="165"/>
        <end position="186"/>
    </location>
</feature>
<dbReference type="Proteomes" id="UP001597343">
    <property type="component" value="Unassembled WGS sequence"/>
</dbReference>
<keyword evidence="1" id="KW-0812">Transmembrane</keyword>
<protein>
    <recommendedName>
        <fullName evidence="4">ABC transporter permease</fullName>
    </recommendedName>
</protein>
<feature type="transmembrane region" description="Helical" evidence="1">
    <location>
        <begin position="193"/>
        <end position="214"/>
    </location>
</feature>
<keyword evidence="1" id="KW-1133">Transmembrane helix</keyword>
<sequence>MADEKVKTPLLIPYPDEQIIEAQIRTIVDRGVLPKASFWSELMTMRRQIGLRYLFHDWTEILFTLLLTLSAMLFLFHQTSGYLEAGQEDVYPFVFIISPVLYLIIALLFFVAKRQSSTHEVEMTCKYNTFQLAAFRMLAFSLFCLAANAVLISFLMLIYGQFDFVRAYLMSASSLFLFSSAFLYVLRTFRSTAFQLSCLLVWIVLNLAACTYGGEWYRAWLDRIPLFVYAVLTIVGLLIYLRNIRLIPSMTDWKE</sequence>